<evidence type="ECO:0000259" key="2">
    <source>
        <dbReference type="Pfam" id="PF08378"/>
    </source>
</evidence>
<dbReference type="SUPFAM" id="SSF52540">
    <property type="entry name" value="P-loop containing nucleoside triphosphate hydrolases"/>
    <property type="match status" value="1"/>
</dbReference>
<sequence>MAILSPTIEVIKRQKVQPTEGEWTLLNFLMGQLDDTYEIYYQPYLNGDNPDFAIMRKGSGVLLVEVKDWNLKHYYIDENKKWRLRKDATQIKSPLNQVENYKSNLFKLHINELFKKTIKSQNHWATVNCAIYFHNETEQDLINFLINDFRTHKDDSYNKFISYFGLMGYNSLTKEKLNLVLTKFWLNKKSYYFDDILYISFKRYLKPPTHQLEEGIEINYSREQQDLIRSEIRPRRKIKGVAGSGKTLILAKRAVNAHKRTGGRILILTYNLSLKNYIYDRISDVREEFDWSNFYITNYHQFFKTQSNNYNLEILSIASWQNTLFFDSVKEEINKYDVILIDEIQDYMQPWIDIITTYFTHPETEFIVFGDEKQNIYERELDENNEIIVRQIAGRWNKSLNKSFRLVSSIYITALLFQNKFFEGKYNLDHTDIDIQKLKRDNQLSIDFTPRIIEYHYFNSFTADILFKKIYSILLQHQIHSSDVGILCSKVAILRAIDFLIRTKKHENTSITFEMEEEYLQNEENSTKIEVIRRLRKNHFYMKTGTVKLSTIHSFKGWEIETLFLLIENGEKEKEFENAELVYTGLTRAKKNLIIFNLGNKEYHDFFRSEIEQSFVHQDTTTSRMLDWDYIDTYKHYFNSILSTYHDFNERELILFKGKLFVGSPCTFLDSGSIFCQTTFGLIFNKQIVWTEYLKNLYHYDPLLLYSGGGIDEYGYQIDFNELPLDLATELQKSREYLLEGSELHDQIDSSSDYFHNIYSKSNLNREQFIAAVEMNDLNFIFNSGIYNQLLNVLHSDISDFNITKFYERY</sequence>
<keyword evidence="5" id="KW-0347">Helicase</keyword>
<dbReference type="InterPro" id="IPR027417">
    <property type="entry name" value="P-loop_NTPase"/>
</dbReference>
<feature type="domain" description="Schlafen group 3-like DNA/RNA helicase" evidence="3">
    <location>
        <begin position="238"/>
        <end position="409"/>
    </location>
</feature>
<dbReference type="PANTHER" id="PTHR11070">
    <property type="entry name" value="UVRD / RECB / PCRA DNA HELICASE FAMILY MEMBER"/>
    <property type="match status" value="1"/>
</dbReference>
<evidence type="ECO:0000259" key="4">
    <source>
        <dbReference type="Pfam" id="PF13538"/>
    </source>
</evidence>
<dbReference type="PANTHER" id="PTHR11070:SF2">
    <property type="entry name" value="ATP-DEPENDENT DNA HELICASE SRS2"/>
    <property type="match status" value="1"/>
</dbReference>
<dbReference type="InterPro" id="IPR011528">
    <property type="entry name" value="NERD"/>
</dbReference>
<feature type="domain" description="NERD" evidence="2">
    <location>
        <begin position="20"/>
        <end position="111"/>
    </location>
</feature>
<keyword evidence="6" id="KW-1185">Reference proteome</keyword>
<keyword evidence="5" id="KW-0067">ATP-binding</keyword>
<dbReference type="Pfam" id="PF13538">
    <property type="entry name" value="UvrD_C_2"/>
    <property type="match status" value="1"/>
</dbReference>
<name>A0ABY4XLZ6_9BACT</name>
<keyword evidence="5" id="KW-0378">Hydrolase</keyword>
<dbReference type="Pfam" id="PF09848">
    <property type="entry name" value="SLFN-g3_helicase"/>
    <property type="match status" value="1"/>
</dbReference>
<dbReference type="RefSeq" id="WP_235164448.1">
    <property type="nucleotide sequence ID" value="NZ_CP098805.1"/>
</dbReference>
<gene>
    <name evidence="5" type="ORF">NFI80_01440</name>
</gene>
<evidence type="ECO:0000313" key="5">
    <source>
        <dbReference type="EMBL" id="USJ31408.1"/>
    </source>
</evidence>
<dbReference type="InterPro" id="IPR000212">
    <property type="entry name" value="DNA_helicase_UvrD/REP"/>
</dbReference>
<evidence type="ECO:0000259" key="3">
    <source>
        <dbReference type="Pfam" id="PF09848"/>
    </source>
</evidence>
<dbReference type="Gene3D" id="3.40.50.300">
    <property type="entry name" value="P-loop containing nucleotide triphosphate hydrolases"/>
    <property type="match status" value="2"/>
</dbReference>
<feature type="domain" description="UvrD-like helicase C-terminal" evidence="4">
    <location>
        <begin position="549"/>
        <end position="595"/>
    </location>
</feature>
<accession>A0ABY4XLZ6</accession>
<dbReference type="InterPro" id="IPR027785">
    <property type="entry name" value="UvrD-like_helicase_C"/>
</dbReference>
<dbReference type="Pfam" id="PF08378">
    <property type="entry name" value="NERD"/>
    <property type="match status" value="1"/>
</dbReference>
<evidence type="ECO:0000256" key="1">
    <source>
        <dbReference type="ARBA" id="ARBA00034923"/>
    </source>
</evidence>
<dbReference type="EMBL" id="CP098805">
    <property type="protein sequence ID" value="USJ31408.1"/>
    <property type="molecule type" value="Genomic_DNA"/>
</dbReference>
<evidence type="ECO:0000313" key="6">
    <source>
        <dbReference type="Proteomes" id="UP001055420"/>
    </source>
</evidence>
<organism evidence="5 6">
    <name type="scientific">Dyadobacter chenhuakuii</name>
    <dbReference type="NCBI Taxonomy" id="2909339"/>
    <lineage>
        <taxon>Bacteria</taxon>
        <taxon>Pseudomonadati</taxon>
        <taxon>Bacteroidota</taxon>
        <taxon>Cytophagia</taxon>
        <taxon>Cytophagales</taxon>
        <taxon>Spirosomataceae</taxon>
        <taxon>Dyadobacter</taxon>
    </lineage>
</organism>
<dbReference type="Proteomes" id="UP001055420">
    <property type="component" value="Chromosome"/>
</dbReference>
<dbReference type="GO" id="GO:0004386">
    <property type="term" value="F:helicase activity"/>
    <property type="evidence" value="ECO:0007669"/>
    <property type="project" value="UniProtKB-KW"/>
</dbReference>
<keyword evidence="5" id="KW-0547">Nucleotide-binding</keyword>
<protein>
    <recommendedName>
        <fullName evidence="1">DNA 3'-5' helicase II</fullName>
    </recommendedName>
</protein>
<proteinExistence type="predicted"/>
<reference evidence="5" key="1">
    <citation type="submission" date="2022-06" db="EMBL/GenBank/DDBJ databases">
        <title>Novel species in genus Dyadobacter.</title>
        <authorList>
            <person name="Ma C."/>
        </authorList>
    </citation>
    <scope>NUCLEOTIDE SEQUENCE</scope>
    <source>
        <strain evidence="5">CY22</strain>
    </source>
</reference>
<dbReference type="InterPro" id="IPR018647">
    <property type="entry name" value="SLFN_3-like_DNA/RNA_helicase"/>
</dbReference>